<feature type="non-terminal residue" evidence="1">
    <location>
        <position position="115"/>
    </location>
</feature>
<keyword evidence="2" id="KW-1185">Reference proteome</keyword>
<organism evidence="1 2">
    <name type="scientific">Catenaria anguillulae PL171</name>
    <dbReference type="NCBI Taxonomy" id="765915"/>
    <lineage>
        <taxon>Eukaryota</taxon>
        <taxon>Fungi</taxon>
        <taxon>Fungi incertae sedis</taxon>
        <taxon>Blastocladiomycota</taxon>
        <taxon>Blastocladiomycetes</taxon>
        <taxon>Blastocladiales</taxon>
        <taxon>Catenariaceae</taxon>
        <taxon>Catenaria</taxon>
    </lineage>
</organism>
<dbReference type="PANTHER" id="PTHR37331:SF1">
    <property type="entry name" value="YALI0F11671P"/>
    <property type="match status" value="1"/>
</dbReference>
<reference evidence="1 2" key="1">
    <citation type="submission" date="2016-07" db="EMBL/GenBank/DDBJ databases">
        <title>Pervasive Adenine N6-methylation of Active Genes in Fungi.</title>
        <authorList>
            <consortium name="DOE Joint Genome Institute"/>
            <person name="Mondo S.J."/>
            <person name="Dannebaum R.O."/>
            <person name="Kuo R.C."/>
            <person name="Labutti K."/>
            <person name="Haridas S."/>
            <person name="Kuo A."/>
            <person name="Salamov A."/>
            <person name="Ahrendt S.R."/>
            <person name="Lipzen A."/>
            <person name="Sullivan W."/>
            <person name="Andreopoulos W.B."/>
            <person name="Clum A."/>
            <person name="Lindquist E."/>
            <person name="Daum C."/>
            <person name="Ramamoorthy G.K."/>
            <person name="Gryganskyi A."/>
            <person name="Culley D."/>
            <person name="Magnuson J.K."/>
            <person name="James T.Y."/>
            <person name="O'Malley M.A."/>
            <person name="Stajich J.E."/>
            <person name="Spatafora J.W."/>
            <person name="Visel A."/>
            <person name="Grigoriev I.V."/>
        </authorList>
    </citation>
    <scope>NUCLEOTIDE SEQUENCE [LARGE SCALE GENOMIC DNA]</scope>
    <source>
        <strain evidence="1 2">PL171</strain>
    </source>
</reference>
<dbReference type="OrthoDB" id="5397701at2759"/>
<dbReference type="EMBL" id="MCFL01000025">
    <property type="protein sequence ID" value="ORZ34972.1"/>
    <property type="molecule type" value="Genomic_DNA"/>
</dbReference>
<dbReference type="AlphaFoldDB" id="A0A1Y2HPD4"/>
<sequence>SNASTSTDLTPRTFRANPGFVDLLHATLREHAHLDPELVALAEHQKIGWLHLADARNPPPWGRIPDPDDIVGSVLIGDNGKIVPGSYQRMPTHRLVSGQGLFVLSAYLHGKLVEQ</sequence>
<gene>
    <name evidence="1" type="ORF">BCR44DRAFT_1374628</name>
</gene>
<dbReference type="PANTHER" id="PTHR37331">
    <property type="entry name" value="YALI0F11671P"/>
    <property type="match status" value="1"/>
</dbReference>
<protein>
    <submittedName>
        <fullName evidence="1">Uncharacterized protein</fullName>
    </submittedName>
</protein>
<evidence type="ECO:0000313" key="2">
    <source>
        <dbReference type="Proteomes" id="UP000193411"/>
    </source>
</evidence>
<accession>A0A1Y2HPD4</accession>
<dbReference type="Proteomes" id="UP000193411">
    <property type="component" value="Unassembled WGS sequence"/>
</dbReference>
<name>A0A1Y2HPD4_9FUNG</name>
<evidence type="ECO:0000313" key="1">
    <source>
        <dbReference type="EMBL" id="ORZ34972.1"/>
    </source>
</evidence>
<feature type="non-terminal residue" evidence="1">
    <location>
        <position position="1"/>
    </location>
</feature>
<comment type="caution">
    <text evidence="1">The sequence shown here is derived from an EMBL/GenBank/DDBJ whole genome shotgun (WGS) entry which is preliminary data.</text>
</comment>
<dbReference type="STRING" id="765915.A0A1Y2HPD4"/>
<proteinExistence type="predicted"/>